<dbReference type="InterPro" id="IPR036396">
    <property type="entry name" value="Cyt_P450_sf"/>
</dbReference>
<dbReference type="PANTHER" id="PTHR24292:SF54">
    <property type="entry name" value="CYP9F3-RELATED"/>
    <property type="match status" value="1"/>
</dbReference>
<keyword evidence="12" id="KW-0472">Membrane</keyword>
<dbReference type="GO" id="GO:0016705">
    <property type="term" value="F:oxidoreductase activity, acting on paired donors, with incorporation or reduction of molecular oxygen"/>
    <property type="evidence" value="ECO:0007669"/>
    <property type="project" value="InterPro"/>
</dbReference>
<comment type="similarity">
    <text evidence="4">Belongs to the cytochrome P450 family.</text>
</comment>
<name>A0A3Q0IZH3_DIACI</name>
<evidence type="ECO:0000256" key="5">
    <source>
        <dbReference type="ARBA" id="ARBA00022617"/>
    </source>
</evidence>
<dbReference type="RefSeq" id="XP_026681604.1">
    <property type="nucleotide sequence ID" value="XM_026825803.1"/>
</dbReference>
<keyword evidence="7" id="KW-0256">Endoplasmic reticulum</keyword>
<keyword evidence="5" id="KW-0349">Heme</keyword>
<dbReference type="AlphaFoldDB" id="A0A3Q0IZH3"/>
<evidence type="ECO:0000313" key="14">
    <source>
        <dbReference type="RefSeq" id="XP_026681604.1"/>
    </source>
</evidence>
<accession>A0A3Q0IZH3</accession>
<dbReference type="Gene3D" id="1.10.630.10">
    <property type="entry name" value="Cytochrome P450"/>
    <property type="match status" value="1"/>
</dbReference>
<comment type="cofactor">
    <cofactor evidence="1">
        <name>heme</name>
        <dbReference type="ChEBI" id="CHEBI:30413"/>
    </cofactor>
</comment>
<evidence type="ECO:0000256" key="6">
    <source>
        <dbReference type="ARBA" id="ARBA00022723"/>
    </source>
</evidence>
<dbReference type="KEGG" id="dci:113468697"/>
<comment type="subcellular location">
    <subcellularLocation>
        <location evidence="3">Endoplasmic reticulum membrane</location>
        <topology evidence="3">Peripheral membrane protein</topology>
    </subcellularLocation>
    <subcellularLocation>
        <location evidence="2">Microsome membrane</location>
        <topology evidence="2">Peripheral membrane protein</topology>
    </subcellularLocation>
</comment>
<evidence type="ECO:0000256" key="10">
    <source>
        <dbReference type="ARBA" id="ARBA00023004"/>
    </source>
</evidence>
<dbReference type="Proteomes" id="UP000079169">
    <property type="component" value="Unplaced"/>
</dbReference>
<keyword evidence="11" id="KW-0503">Monooxygenase</keyword>
<evidence type="ECO:0000256" key="9">
    <source>
        <dbReference type="ARBA" id="ARBA00023002"/>
    </source>
</evidence>
<dbReference type="STRING" id="121845.A0A3Q0IZH3"/>
<dbReference type="InterPro" id="IPR001128">
    <property type="entry name" value="Cyt_P450"/>
</dbReference>
<keyword evidence="8" id="KW-0492">Microsome</keyword>
<keyword evidence="6" id="KW-0479">Metal-binding</keyword>
<keyword evidence="13" id="KW-1185">Reference proteome</keyword>
<evidence type="ECO:0000256" key="12">
    <source>
        <dbReference type="ARBA" id="ARBA00023136"/>
    </source>
</evidence>
<dbReference type="GO" id="GO:0020037">
    <property type="term" value="F:heme binding"/>
    <property type="evidence" value="ECO:0007669"/>
    <property type="project" value="InterPro"/>
</dbReference>
<protein>
    <submittedName>
        <fullName evidence="14">Cytochrome P450 6a2-like</fullName>
    </submittedName>
</protein>
<dbReference type="Pfam" id="PF00067">
    <property type="entry name" value="p450"/>
    <property type="match status" value="1"/>
</dbReference>
<dbReference type="PANTHER" id="PTHR24292">
    <property type="entry name" value="CYTOCHROME P450"/>
    <property type="match status" value="1"/>
</dbReference>
<keyword evidence="9" id="KW-0560">Oxidoreductase</keyword>
<evidence type="ECO:0000256" key="1">
    <source>
        <dbReference type="ARBA" id="ARBA00001971"/>
    </source>
</evidence>
<dbReference type="GeneID" id="113468697"/>
<keyword evidence="10" id="KW-0408">Iron</keyword>
<dbReference type="PaxDb" id="121845-A0A3Q0IZH3"/>
<sequence>MYEKDLMLPESERVIRMQEVVSGVFVLILAGHETSSSTSTNVLHELAYNQEVQDKARREVQKIYKEGGGKVTYEDLAKMTYLEQVISGRE</sequence>
<evidence type="ECO:0000256" key="11">
    <source>
        <dbReference type="ARBA" id="ARBA00023033"/>
    </source>
</evidence>
<evidence type="ECO:0000256" key="4">
    <source>
        <dbReference type="ARBA" id="ARBA00010617"/>
    </source>
</evidence>
<dbReference type="GO" id="GO:0004497">
    <property type="term" value="F:monooxygenase activity"/>
    <property type="evidence" value="ECO:0007669"/>
    <property type="project" value="UniProtKB-KW"/>
</dbReference>
<evidence type="ECO:0000256" key="8">
    <source>
        <dbReference type="ARBA" id="ARBA00022848"/>
    </source>
</evidence>
<dbReference type="GO" id="GO:0005506">
    <property type="term" value="F:iron ion binding"/>
    <property type="evidence" value="ECO:0007669"/>
    <property type="project" value="InterPro"/>
</dbReference>
<dbReference type="InterPro" id="IPR050476">
    <property type="entry name" value="Insect_CytP450_Detox"/>
</dbReference>
<reference evidence="14" key="1">
    <citation type="submission" date="2025-08" db="UniProtKB">
        <authorList>
            <consortium name="RefSeq"/>
        </authorList>
    </citation>
    <scope>IDENTIFICATION</scope>
</reference>
<proteinExistence type="inferred from homology"/>
<gene>
    <name evidence="14" type="primary">LOC113468697</name>
</gene>
<evidence type="ECO:0000256" key="3">
    <source>
        <dbReference type="ARBA" id="ARBA00004406"/>
    </source>
</evidence>
<dbReference type="SUPFAM" id="SSF48264">
    <property type="entry name" value="Cytochrome P450"/>
    <property type="match status" value="1"/>
</dbReference>
<organism evidence="13 14">
    <name type="scientific">Diaphorina citri</name>
    <name type="common">Asian citrus psyllid</name>
    <dbReference type="NCBI Taxonomy" id="121845"/>
    <lineage>
        <taxon>Eukaryota</taxon>
        <taxon>Metazoa</taxon>
        <taxon>Ecdysozoa</taxon>
        <taxon>Arthropoda</taxon>
        <taxon>Hexapoda</taxon>
        <taxon>Insecta</taxon>
        <taxon>Pterygota</taxon>
        <taxon>Neoptera</taxon>
        <taxon>Paraneoptera</taxon>
        <taxon>Hemiptera</taxon>
        <taxon>Sternorrhyncha</taxon>
        <taxon>Psylloidea</taxon>
        <taxon>Psyllidae</taxon>
        <taxon>Diaphorininae</taxon>
        <taxon>Diaphorina</taxon>
    </lineage>
</organism>
<evidence type="ECO:0000313" key="13">
    <source>
        <dbReference type="Proteomes" id="UP000079169"/>
    </source>
</evidence>
<dbReference type="GO" id="GO:0005789">
    <property type="term" value="C:endoplasmic reticulum membrane"/>
    <property type="evidence" value="ECO:0007669"/>
    <property type="project" value="UniProtKB-SubCell"/>
</dbReference>
<evidence type="ECO:0000256" key="2">
    <source>
        <dbReference type="ARBA" id="ARBA00004174"/>
    </source>
</evidence>
<evidence type="ECO:0000256" key="7">
    <source>
        <dbReference type="ARBA" id="ARBA00022824"/>
    </source>
</evidence>